<evidence type="ECO:0000313" key="2">
    <source>
        <dbReference type="Proteomes" id="UP000593571"/>
    </source>
</evidence>
<proteinExistence type="predicted"/>
<dbReference type="AlphaFoldDB" id="A0A7J8D6G7"/>
<protein>
    <submittedName>
        <fullName evidence="1">Uncharacterized protein</fullName>
    </submittedName>
</protein>
<reference evidence="1 2" key="1">
    <citation type="journal article" date="2020" name="Nature">
        <title>Six reference-quality genomes reveal evolution of bat adaptations.</title>
        <authorList>
            <person name="Jebb D."/>
            <person name="Huang Z."/>
            <person name="Pippel M."/>
            <person name="Hughes G.M."/>
            <person name="Lavrichenko K."/>
            <person name="Devanna P."/>
            <person name="Winkler S."/>
            <person name="Jermiin L.S."/>
            <person name="Skirmuntt E.C."/>
            <person name="Katzourakis A."/>
            <person name="Burkitt-Gray L."/>
            <person name="Ray D.A."/>
            <person name="Sullivan K.A.M."/>
            <person name="Roscito J.G."/>
            <person name="Kirilenko B.M."/>
            <person name="Davalos L.M."/>
            <person name="Corthals A.P."/>
            <person name="Power M.L."/>
            <person name="Jones G."/>
            <person name="Ransome R.D."/>
            <person name="Dechmann D.K.N."/>
            <person name="Locatelli A.G."/>
            <person name="Puechmaille S.J."/>
            <person name="Fedrigo O."/>
            <person name="Jarvis E.D."/>
            <person name="Hiller M."/>
            <person name="Vernes S.C."/>
            <person name="Myers E.W."/>
            <person name="Teeling E.C."/>
        </authorList>
    </citation>
    <scope>NUCLEOTIDE SEQUENCE [LARGE SCALE GENOMIC DNA]</scope>
    <source>
        <strain evidence="1">MRouAeg1</strain>
        <tissue evidence="1">Muscle</tissue>
    </source>
</reference>
<dbReference type="Proteomes" id="UP000593571">
    <property type="component" value="Unassembled WGS sequence"/>
</dbReference>
<gene>
    <name evidence="1" type="ORF">HJG63_008854</name>
</gene>
<name>A0A7J8D6G7_ROUAE</name>
<organism evidence="1 2">
    <name type="scientific">Rousettus aegyptiacus</name>
    <name type="common">Egyptian fruit bat</name>
    <name type="synonym">Pteropus aegyptiacus</name>
    <dbReference type="NCBI Taxonomy" id="9407"/>
    <lineage>
        <taxon>Eukaryota</taxon>
        <taxon>Metazoa</taxon>
        <taxon>Chordata</taxon>
        <taxon>Craniata</taxon>
        <taxon>Vertebrata</taxon>
        <taxon>Euteleostomi</taxon>
        <taxon>Mammalia</taxon>
        <taxon>Eutheria</taxon>
        <taxon>Laurasiatheria</taxon>
        <taxon>Chiroptera</taxon>
        <taxon>Yinpterochiroptera</taxon>
        <taxon>Pteropodoidea</taxon>
        <taxon>Pteropodidae</taxon>
        <taxon>Rousettinae</taxon>
        <taxon>Rousettus</taxon>
    </lineage>
</organism>
<accession>A0A7J8D6G7</accession>
<comment type="caution">
    <text evidence="1">The sequence shown here is derived from an EMBL/GenBank/DDBJ whole genome shotgun (WGS) entry which is preliminary data.</text>
</comment>
<sequence length="130" mass="13950">MSLQPVRFPSSRLPCRALAQPAVQSPPGHCTRGTGWPQACTQLLAPLRHSLSAPERSFEAHFWYSSAASDCHRDEAPLPTGPVGSPPSLCCGPSRAPLLRPESSPVVPREPFTSRILIARVITVNACFPG</sequence>
<dbReference type="EMBL" id="JACASE010000013">
    <property type="protein sequence ID" value="KAF6418854.1"/>
    <property type="molecule type" value="Genomic_DNA"/>
</dbReference>
<keyword evidence="2" id="KW-1185">Reference proteome</keyword>
<evidence type="ECO:0000313" key="1">
    <source>
        <dbReference type="EMBL" id="KAF6418854.1"/>
    </source>
</evidence>